<evidence type="ECO:0000313" key="4">
    <source>
        <dbReference type="Proteomes" id="UP000192578"/>
    </source>
</evidence>
<dbReference type="PANTHER" id="PTHR23042">
    <property type="entry name" value="CIRCADIAN PROTEIN CLOCK/ARNT/BMAL/PAS"/>
    <property type="match status" value="1"/>
</dbReference>
<comment type="caution">
    <text evidence="3">The sequence shown here is derived from an EMBL/GenBank/DDBJ whole genome shotgun (WGS) entry which is preliminary data.</text>
</comment>
<feature type="region of interest" description="Disordered" evidence="1">
    <location>
        <begin position="399"/>
        <end position="442"/>
    </location>
</feature>
<dbReference type="SMART" id="SM00091">
    <property type="entry name" value="PAS"/>
    <property type="match status" value="2"/>
</dbReference>
<dbReference type="EMBL" id="MTYJ01000049">
    <property type="protein sequence ID" value="OQV18446.1"/>
    <property type="molecule type" value="Genomic_DNA"/>
</dbReference>
<feature type="compositionally biased region" description="Low complexity" evidence="1">
    <location>
        <begin position="723"/>
        <end position="740"/>
    </location>
</feature>
<dbReference type="Gene3D" id="3.30.450.20">
    <property type="entry name" value="PAS domain"/>
    <property type="match status" value="2"/>
</dbReference>
<evidence type="ECO:0000259" key="2">
    <source>
        <dbReference type="PROSITE" id="PS50112"/>
    </source>
</evidence>
<reference evidence="4" key="1">
    <citation type="submission" date="2017-01" db="EMBL/GenBank/DDBJ databases">
        <title>Comparative genomics of anhydrobiosis in the tardigrade Hypsibius dujardini.</title>
        <authorList>
            <person name="Yoshida Y."/>
            <person name="Koutsovoulos G."/>
            <person name="Laetsch D."/>
            <person name="Stevens L."/>
            <person name="Kumar S."/>
            <person name="Horikawa D."/>
            <person name="Ishino K."/>
            <person name="Komine S."/>
            <person name="Tomita M."/>
            <person name="Blaxter M."/>
            <person name="Arakawa K."/>
        </authorList>
    </citation>
    <scope>NUCLEOTIDE SEQUENCE [LARGE SCALE GENOMIC DNA]</scope>
    <source>
        <strain evidence="4">Z151</strain>
    </source>
</reference>
<dbReference type="Pfam" id="PF14598">
    <property type="entry name" value="PAS_11"/>
    <property type="match status" value="1"/>
</dbReference>
<protein>
    <recommendedName>
        <fullName evidence="2">PAS domain-containing protein</fullName>
    </recommendedName>
</protein>
<feature type="compositionally biased region" description="Polar residues" evidence="1">
    <location>
        <begin position="475"/>
        <end position="491"/>
    </location>
</feature>
<dbReference type="PROSITE" id="PS50112">
    <property type="entry name" value="PAS"/>
    <property type="match status" value="2"/>
</dbReference>
<dbReference type="NCBIfam" id="TIGR00229">
    <property type="entry name" value="sensory_box"/>
    <property type="match status" value="1"/>
</dbReference>
<dbReference type="Proteomes" id="UP000192578">
    <property type="component" value="Unassembled WGS sequence"/>
</dbReference>
<feature type="domain" description="PAS" evidence="2">
    <location>
        <begin position="225"/>
        <end position="299"/>
    </location>
</feature>
<accession>A0A1W0WTC9</accession>
<feature type="compositionally biased region" description="Low complexity" evidence="1">
    <location>
        <begin position="790"/>
        <end position="809"/>
    </location>
</feature>
<dbReference type="CDD" id="cd00130">
    <property type="entry name" value="PAS"/>
    <property type="match status" value="2"/>
</dbReference>
<name>A0A1W0WTC9_HYPEX</name>
<dbReference type="Pfam" id="PF00989">
    <property type="entry name" value="PAS"/>
    <property type="match status" value="1"/>
</dbReference>
<dbReference type="InterPro" id="IPR000014">
    <property type="entry name" value="PAS"/>
</dbReference>
<feature type="compositionally biased region" description="Polar residues" evidence="1">
    <location>
        <begin position="825"/>
        <end position="837"/>
    </location>
</feature>
<gene>
    <name evidence="3" type="ORF">BV898_07456</name>
</gene>
<feature type="compositionally biased region" description="Basic and acidic residues" evidence="1">
    <location>
        <begin position="517"/>
        <end position="528"/>
    </location>
</feature>
<dbReference type="SUPFAM" id="SSF55785">
    <property type="entry name" value="PYP-like sensor domain (PAS domain)"/>
    <property type="match status" value="2"/>
</dbReference>
<evidence type="ECO:0000256" key="1">
    <source>
        <dbReference type="SAM" id="MobiDB-lite"/>
    </source>
</evidence>
<sequence length="837" mass="91527">MDQLKSVKLGDGFLLVIDEFGKMIYVSESALQHTGFRALDLNGQSWFSLLHPDDQVYSRAHLREAVTRCRQQQQQKSVVTDPALPTPSPTQSPANANEATAAAGGGSDFRSSLSVRLLQGNRPRKGQTTTTTATMTSSNAPNDDTHPQRMMRLNGSQNESAAETVDPDTGDAFVYRAYHFSGAARAITIQTDVNGVSGWMRNIVWVAVGRTSKQPGQDEGSENEVQATVNEALSDGESTPSHFVLRHDLTGRINYVDRRCKYFTGYDFEDLRGQVIFDHLVLEDSRHLRYQYDQLKRGRESIAVVYRFRGLGKTKDNGGDTYLNCRAYLTLNPVTFQSDQVTSLAASISEEEGRAEIEKQALRQTSAPKSQASNNAHHDDGQTKILLTCSVQYKCNGSSEHSDKENCRSNSTKSPQQSPDSNTHPIDISPLSNGANGNGGPLVDQVAIIDSQYSPSKHTTEDDANAAGTLSQALQTHSPTANTTKSIASDKSSGKRHGSKTKLSSSSIPRNLNQMVKSEDRENQRKPPAEPSSLQSHHYFLPGSEARSDTPGRNIPNIMFHDQLREKHLYLEESIRNQQLQLQMLQQKLMTLANHGAGIYPMQMQLQGPLSKVMELQNRVGRHRDEAIQQRSLVDGRILTSPMQGASLLRRNSTPQMPVTSRAARAGQPNFSRRSSIMAENIIYDQSAAETLPSATVTDFESGRQSANVLSPPFVDVNEPMSVASSAASSHSFQHQPQQSRTTMTTGSRAPSVDPLDALYNSLELGEDSGSLGPDFEEKLRELEMLFTPSFIGNNNGSANNGQGPSSDPGDPRSSDTALPYKNSGPASLSANLNDSS</sequence>
<dbReference type="InterPro" id="IPR013767">
    <property type="entry name" value="PAS_fold"/>
</dbReference>
<dbReference type="InterPro" id="IPR035965">
    <property type="entry name" value="PAS-like_dom_sf"/>
</dbReference>
<feature type="compositionally biased region" description="Polar residues" evidence="1">
    <location>
        <begin position="69"/>
        <end position="78"/>
    </location>
</feature>
<dbReference type="OrthoDB" id="9978016at2759"/>
<dbReference type="InterPro" id="IPR050933">
    <property type="entry name" value="Circadian_TF"/>
</dbReference>
<dbReference type="GO" id="GO:0006355">
    <property type="term" value="P:regulation of DNA-templated transcription"/>
    <property type="evidence" value="ECO:0007669"/>
    <property type="project" value="InterPro"/>
</dbReference>
<organism evidence="3 4">
    <name type="scientific">Hypsibius exemplaris</name>
    <name type="common">Freshwater tardigrade</name>
    <dbReference type="NCBI Taxonomy" id="2072580"/>
    <lineage>
        <taxon>Eukaryota</taxon>
        <taxon>Metazoa</taxon>
        <taxon>Ecdysozoa</taxon>
        <taxon>Tardigrada</taxon>
        <taxon>Eutardigrada</taxon>
        <taxon>Parachela</taxon>
        <taxon>Hypsibioidea</taxon>
        <taxon>Hypsibiidae</taxon>
        <taxon>Hypsibius</taxon>
    </lineage>
</organism>
<feature type="compositionally biased region" description="Polar residues" evidence="1">
    <location>
        <begin position="501"/>
        <end position="516"/>
    </location>
</feature>
<feature type="region of interest" description="Disordered" evidence="1">
    <location>
        <begin position="723"/>
        <end position="755"/>
    </location>
</feature>
<feature type="region of interest" description="Disordered" evidence="1">
    <location>
        <begin position="790"/>
        <end position="837"/>
    </location>
</feature>
<dbReference type="AlphaFoldDB" id="A0A1W0WTC9"/>
<proteinExistence type="predicted"/>
<feature type="region of interest" description="Disordered" evidence="1">
    <location>
        <begin position="475"/>
        <end position="555"/>
    </location>
</feature>
<feature type="region of interest" description="Disordered" evidence="1">
    <location>
        <begin position="69"/>
        <end position="166"/>
    </location>
</feature>
<keyword evidence="4" id="KW-1185">Reference proteome</keyword>
<feature type="domain" description="PAS" evidence="2">
    <location>
        <begin position="14"/>
        <end position="69"/>
    </location>
</feature>
<feature type="compositionally biased region" description="Polar residues" evidence="1">
    <location>
        <begin position="408"/>
        <end position="435"/>
    </location>
</feature>
<evidence type="ECO:0000313" key="3">
    <source>
        <dbReference type="EMBL" id="OQV18446.1"/>
    </source>
</evidence>